<accession>A0A2I1HNE0</accession>
<gene>
    <name evidence="1" type="ORF">RhiirA4_484047</name>
</gene>
<evidence type="ECO:0000313" key="2">
    <source>
        <dbReference type="Proteomes" id="UP000234323"/>
    </source>
</evidence>
<organism evidence="1 2">
    <name type="scientific">Rhizophagus irregularis</name>
    <dbReference type="NCBI Taxonomy" id="588596"/>
    <lineage>
        <taxon>Eukaryota</taxon>
        <taxon>Fungi</taxon>
        <taxon>Fungi incertae sedis</taxon>
        <taxon>Mucoromycota</taxon>
        <taxon>Glomeromycotina</taxon>
        <taxon>Glomeromycetes</taxon>
        <taxon>Glomerales</taxon>
        <taxon>Glomeraceae</taxon>
        <taxon>Rhizophagus</taxon>
    </lineage>
</organism>
<reference evidence="1 2" key="1">
    <citation type="submission" date="2015-10" db="EMBL/GenBank/DDBJ databases">
        <title>Genome analyses suggest a sexual origin of heterokaryosis in a supposedly ancient asexual fungus.</title>
        <authorList>
            <person name="Ropars J."/>
            <person name="Sedzielewska K."/>
            <person name="Noel J."/>
            <person name="Charron P."/>
            <person name="Farinelli L."/>
            <person name="Marton T."/>
            <person name="Kruger M."/>
            <person name="Pelin A."/>
            <person name="Brachmann A."/>
            <person name="Corradi N."/>
        </authorList>
    </citation>
    <scope>NUCLEOTIDE SEQUENCE [LARGE SCALE GENOMIC DNA]</scope>
    <source>
        <strain evidence="1 2">A4</strain>
    </source>
</reference>
<sequence>MANAGLTVRKETIQKQKIRLANSHQQTVKDYIIDNKNNLIILNVDDYHNIHTLR</sequence>
<name>A0A2I1HNE0_9GLOM</name>
<dbReference type="Proteomes" id="UP000234323">
    <property type="component" value="Unassembled WGS sequence"/>
</dbReference>
<dbReference type="EMBL" id="LLXI01004218">
    <property type="protein sequence ID" value="PKY60394.1"/>
    <property type="molecule type" value="Genomic_DNA"/>
</dbReference>
<evidence type="ECO:0000313" key="1">
    <source>
        <dbReference type="EMBL" id="PKY60394.1"/>
    </source>
</evidence>
<comment type="caution">
    <text evidence="1">The sequence shown here is derived from an EMBL/GenBank/DDBJ whole genome shotgun (WGS) entry which is preliminary data.</text>
</comment>
<proteinExistence type="predicted"/>
<dbReference type="AlphaFoldDB" id="A0A2I1HNE0"/>
<keyword evidence="2" id="KW-1185">Reference proteome</keyword>
<protein>
    <submittedName>
        <fullName evidence="1">Uncharacterized protein</fullName>
    </submittedName>
</protein>